<organism evidence="2 3">
    <name type="scientific">Couchioplanes caeruleus subsp. caeruleus</name>
    <dbReference type="NCBI Taxonomy" id="56427"/>
    <lineage>
        <taxon>Bacteria</taxon>
        <taxon>Bacillati</taxon>
        <taxon>Actinomycetota</taxon>
        <taxon>Actinomycetes</taxon>
        <taxon>Micromonosporales</taxon>
        <taxon>Micromonosporaceae</taxon>
        <taxon>Couchioplanes</taxon>
    </lineage>
</organism>
<feature type="region of interest" description="Disordered" evidence="1">
    <location>
        <begin position="44"/>
        <end position="91"/>
    </location>
</feature>
<dbReference type="AlphaFoldDB" id="A0A1K0GMT6"/>
<sequence length="168" mass="17717">MRARHRAVRSRRWPWTVVAAALLTLAATIPLLLRDAGTPQAAVPLPAVSIPQPPTADPPPGSRQPLRAVTQARKADTATPSPAPATPVLLGPSDAAGLPPLLGSYCQDTAGKHTIAMLTGGVWVCGRASRDPAPIDMDAMCGWRYGTGAYAQHVSRDPTGWRCYRDGP</sequence>
<comment type="caution">
    <text evidence="2">The sequence shown here is derived from an EMBL/GenBank/DDBJ whole genome shotgun (WGS) entry which is preliminary data.</text>
</comment>
<feature type="compositionally biased region" description="Pro residues" evidence="1">
    <location>
        <begin position="51"/>
        <end position="62"/>
    </location>
</feature>
<dbReference type="EMBL" id="MEIA01000140">
    <property type="protein sequence ID" value="OJF13670.1"/>
    <property type="molecule type" value="Genomic_DNA"/>
</dbReference>
<name>A0A1K0GMT6_9ACTN</name>
<accession>A0A1K0GMT6</accession>
<dbReference type="Proteomes" id="UP000182486">
    <property type="component" value="Unassembled WGS sequence"/>
</dbReference>
<evidence type="ECO:0000256" key="1">
    <source>
        <dbReference type="SAM" id="MobiDB-lite"/>
    </source>
</evidence>
<protein>
    <submittedName>
        <fullName evidence="2">Uncharacterized protein</fullName>
    </submittedName>
</protein>
<proteinExistence type="predicted"/>
<keyword evidence="3" id="KW-1185">Reference proteome</keyword>
<evidence type="ECO:0000313" key="3">
    <source>
        <dbReference type="Proteomes" id="UP000182486"/>
    </source>
</evidence>
<evidence type="ECO:0000313" key="2">
    <source>
        <dbReference type="EMBL" id="OJF13670.1"/>
    </source>
</evidence>
<gene>
    <name evidence="2" type="ORF">BG844_13950</name>
</gene>
<reference evidence="2 3" key="1">
    <citation type="submission" date="2016-09" db="EMBL/GenBank/DDBJ databases">
        <title>Couchioplanes caeruleus draft genome sequence.</title>
        <authorList>
            <person name="Sheehan J."/>
            <person name="Caffrey P."/>
        </authorList>
    </citation>
    <scope>NUCLEOTIDE SEQUENCE [LARGE SCALE GENOMIC DNA]</scope>
    <source>
        <strain evidence="2 3">DSM 43634</strain>
    </source>
</reference>